<protein>
    <submittedName>
        <fullName evidence="11">Thiol reductant ABC exporter subunit CydC</fullName>
    </submittedName>
</protein>
<evidence type="ECO:0000256" key="5">
    <source>
        <dbReference type="ARBA" id="ARBA00022989"/>
    </source>
</evidence>
<dbReference type="PROSITE" id="PS50929">
    <property type="entry name" value="ABC_TM1F"/>
    <property type="match status" value="2"/>
</dbReference>
<feature type="domain" description="ABC transporter" evidence="9">
    <location>
        <begin position="900"/>
        <end position="1143"/>
    </location>
</feature>
<keyword evidence="4" id="KW-0067">ATP-binding</keyword>
<feature type="compositionally biased region" description="Basic and acidic residues" evidence="7">
    <location>
        <begin position="1121"/>
        <end position="1130"/>
    </location>
</feature>
<feature type="transmembrane region" description="Helical" evidence="8">
    <location>
        <begin position="133"/>
        <end position="153"/>
    </location>
</feature>
<feature type="region of interest" description="Disordered" evidence="7">
    <location>
        <begin position="1121"/>
        <end position="1145"/>
    </location>
</feature>
<dbReference type="NCBIfam" id="TIGR02868">
    <property type="entry name" value="CydC"/>
    <property type="match status" value="1"/>
</dbReference>
<feature type="domain" description="ABC transmembrane type-1" evidence="10">
    <location>
        <begin position="592"/>
        <end position="773"/>
    </location>
</feature>
<dbReference type="InterPro" id="IPR014223">
    <property type="entry name" value="ABC_CydC/D"/>
</dbReference>
<evidence type="ECO:0000256" key="7">
    <source>
        <dbReference type="SAM" id="MobiDB-lite"/>
    </source>
</evidence>
<dbReference type="InterPro" id="IPR027417">
    <property type="entry name" value="P-loop_NTPase"/>
</dbReference>
<dbReference type="InterPro" id="IPR039421">
    <property type="entry name" value="Type_1_exporter"/>
</dbReference>
<feature type="transmembrane region" description="Helical" evidence="8">
    <location>
        <begin position="811"/>
        <end position="834"/>
    </location>
</feature>
<name>A0ABT5SYZ1_9PSEU</name>
<feature type="transmembrane region" description="Helical" evidence="8">
    <location>
        <begin position="234"/>
        <end position="258"/>
    </location>
</feature>
<evidence type="ECO:0000313" key="12">
    <source>
        <dbReference type="Proteomes" id="UP001300763"/>
    </source>
</evidence>
<evidence type="ECO:0000259" key="9">
    <source>
        <dbReference type="PROSITE" id="PS50893"/>
    </source>
</evidence>
<comment type="caution">
    <text evidence="11">The sequence shown here is derived from an EMBL/GenBank/DDBJ whole genome shotgun (WGS) entry which is preliminary data.</text>
</comment>
<proteinExistence type="predicted"/>
<dbReference type="InterPro" id="IPR003593">
    <property type="entry name" value="AAA+_ATPase"/>
</dbReference>
<dbReference type="RefSeq" id="WP_274202189.1">
    <property type="nucleotide sequence ID" value="NZ_JAQZAO010000009.1"/>
</dbReference>
<dbReference type="SUPFAM" id="SSF90123">
    <property type="entry name" value="ABC transporter transmembrane region"/>
    <property type="match status" value="2"/>
</dbReference>
<reference evidence="11 12" key="1">
    <citation type="submission" date="2023-02" db="EMBL/GenBank/DDBJ databases">
        <title>Genome sequencing required for Actinomycetospora new species description.</title>
        <authorList>
            <person name="Saimee Y."/>
            <person name="Duangmal K."/>
        </authorList>
    </citation>
    <scope>NUCLEOTIDE SEQUENCE [LARGE SCALE GENOMIC DNA]</scope>
    <source>
        <strain evidence="11 12">DW7H6</strain>
    </source>
</reference>
<dbReference type="InterPro" id="IPR003439">
    <property type="entry name" value="ABC_transporter-like_ATP-bd"/>
</dbReference>
<evidence type="ECO:0000256" key="8">
    <source>
        <dbReference type="SAM" id="Phobius"/>
    </source>
</evidence>
<keyword evidence="6 8" id="KW-0472">Membrane</keyword>
<comment type="subcellular location">
    <subcellularLocation>
        <location evidence="1">Cell membrane</location>
        <topology evidence="1">Multi-pass membrane protein</topology>
    </subcellularLocation>
</comment>
<evidence type="ECO:0000256" key="4">
    <source>
        <dbReference type="ARBA" id="ARBA00022840"/>
    </source>
</evidence>
<dbReference type="PANTHER" id="PTHR24221:SF654">
    <property type="entry name" value="ATP-BINDING CASSETTE SUB-FAMILY B MEMBER 6"/>
    <property type="match status" value="1"/>
</dbReference>
<dbReference type="Gene3D" id="3.40.50.300">
    <property type="entry name" value="P-loop containing nucleotide triphosphate hydrolases"/>
    <property type="match status" value="2"/>
</dbReference>
<evidence type="ECO:0000256" key="3">
    <source>
        <dbReference type="ARBA" id="ARBA00022741"/>
    </source>
</evidence>
<keyword evidence="3" id="KW-0547">Nucleotide-binding</keyword>
<dbReference type="PROSITE" id="PS00211">
    <property type="entry name" value="ABC_TRANSPORTER_1"/>
    <property type="match status" value="1"/>
</dbReference>
<gene>
    <name evidence="11" type="primary">cydC</name>
    <name evidence="11" type="ORF">PGB27_20125</name>
</gene>
<dbReference type="Pfam" id="PF00005">
    <property type="entry name" value="ABC_tran"/>
    <property type="match status" value="2"/>
</dbReference>
<feature type="domain" description="ABC transporter" evidence="9">
    <location>
        <begin position="331"/>
        <end position="556"/>
    </location>
</feature>
<keyword evidence="5 8" id="KW-1133">Transmembrane helix</keyword>
<dbReference type="InterPro" id="IPR011527">
    <property type="entry name" value="ABC1_TM_dom"/>
</dbReference>
<feature type="transmembrane region" description="Helical" evidence="8">
    <location>
        <begin position="159"/>
        <end position="179"/>
    </location>
</feature>
<evidence type="ECO:0000259" key="10">
    <source>
        <dbReference type="PROSITE" id="PS50929"/>
    </source>
</evidence>
<organism evidence="11 12">
    <name type="scientific">Actinomycetospora lemnae</name>
    <dbReference type="NCBI Taxonomy" id="3019891"/>
    <lineage>
        <taxon>Bacteria</taxon>
        <taxon>Bacillati</taxon>
        <taxon>Actinomycetota</taxon>
        <taxon>Actinomycetes</taxon>
        <taxon>Pseudonocardiales</taxon>
        <taxon>Pseudonocardiaceae</taxon>
        <taxon>Actinomycetospora</taxon>
    </lineage>
</organism>
<dbReference type="InterPro" id="IPR017871">
    <property type="entry name" value="ABC_transporter-like_CS"/>
</dbReference>
<keyword evidence="2 8" id="KW-0812">Transmembrane</keyword>
<dbReference type="Pfam" id="PF00664">
    <property type="entry name" value="ABC_membrane"/>
    <property type="match status" value="1"/>
</dbReference>
<dbReference type="EMBL" id="JAQZAO010000009">
    <property type="protein sequence ID" value="MDD7967655.1"/>
    <property type="molecule type" value="Genomic_DNA"/>
</dbReference>
<dbReference type="PANTHER" id="PTHR24221">
    <property type="entry name" value="ATP-BINDING CASSETTE SUB-FAMILY B"/>
    <property type="match status" value="1"/>
</dbReference>
<dbReference type="InterPro" id="IPR036640">
    <property type="entry name" value="ABC1_TM_sf"/>
</dbReference>
<dbReference type="SUPFAM" id="SSF52540">
    <property type="entry name" value="P-loop containing nucleoside triphosphate hydrolases"/>
    <property type="match status" value="2"/>
</dbReference>
<dbReference type="SMART" id="SM00382">
    <property type="entry name" value="AAA"/>
    <property type="match status" value="2"/>
</dbReference>
<feature type="transmembrane region" description="Helical" evidence="8">
    <location>
        <begin position="592"/>
        <end position="616"/>
    </location>
</feature>
<evidence type="ECO:0000256" key="1">
    <source>
        <dbReference type="ARBA" id="ARBA00004651"/>
    </source>
</evidence>
<dbReference type="Proteomes" id="UP001300763">
    <property type="component" value="Unassembled WGS sequence"/>
</dbReference>
<feature type="domain" description="ABC transmembrane type-1" evidence="10">
    <location>
        <begin position="23"/>
        <end position="297"/>
    </location>
</feature>
<evidence type="ECO:0000256" key="6">
    <source>
        <dbReference type="ARBA" id="ARBA00023136"/>
    </source>
</evidence>
<accession>A0ABT5SYZ1</accession>
<dbReference type="PROSITE" id="PS50893">
    <property type="entry name" value="ABC_TRANSPORTER_2"/>
    <property type="match status" value="2"/>
</dbReference>
<keyword evidence="12" id="KW-1185">Reference proteome</keyword>
<feature type="transmembrane region" description="Helical" evidence="8">
    <location>
        <begin position="731"/>
        <end position="752"/>
    </location>
</feature>
<feature type="transmembrane region" description="Helical" evidence="8">
    <location>
        <begin position="705"/>
        <end position="725"/>
    </location>
</feature>
<evidence type="ECO:0000313" key="11">
    <source>
        <dbReference type="EMBL" id="MDD7967655.1"/>
    </source>
</evidence>
<dbReference type="Gene3D" id="1.20.1560.10">
    <property type="entry name" value="ABC transporter type 1, transmembrane domain"/>
    <property type="match status" value="2"/>
</dbReference>
<evidence type="ECO:0000256" key="2">
    <source>
        <dbReference type="ARBA" id="ARBA00022692"/>
    </source>
</evidence>
<feature type="transmembrane region" description="Helical" evidence="8">
    <location>
        <begin position="64"/>
        <end position="82"/>
    </location>
</feature>
<feature type="transmembrane region" description="Helical" evidence="8">
    <location>
        <begin position="840"/>
        <end position="866"/>
    </location>
</feature>
<sequence>MSRAARSRGPVDPRLLVLARGALGGVVGLVAVGVARAAGTVAAALAAASVVTALVTGPGVVPRGAIAVLAGVVVARAALAWLEPWLAARTGERVVERERERLLEQLGHDDDPAIVPLAGHGVDALRAWFTGTLPALVLAVVLPPAVLVVLALADPTSALVVAATLPLVPVFAVLLGWAARARARREWAAGERLAGHFLDTVTGLATLRLFGRSRRAVEAVAELGERHRVASTRVLRVAFLSSTALELLGTLSVGLVAVGAGVRLVEGTMALHPALVAILLAGEAHRPLREAGARFHEDARATAVLDERDAVLAGAASASLVRSVVPGPARVRVRGLEVRHPGRWAATPSLPALDAEGGVLAVVAGPSGAGKTTLLRALAGTLDDAASSAGTVEVQGRVVVLGQHPQLPHAATVREALGEGSAEGSAEGPADLLRRLGLGLDLDAPLAEGGRSLSSGQRRRLALARVLGEASADPAGAVVLLDEPTAHLDADAERAVVTELRALARRGALVLAVAHRPALRDAADRVVELGARAGSGAANGRFAASTRTNGAFAASTGAPPQAANGDFGRLEAANSAFAATPASPADRRGLPLAVLLGAGAAVAGVALTASAAWLIARAAAQPPILTLSIAVVAVRGFAIARPVLRHLERVTAHADGLARMVRWRRRVVAALAERVPGAVAGRRGHLLARVTDDVDVRLDGLVRGVLPLAAAALALPLLLGVAILASTAVALALLPGLAVAALGAPLLAAVAARRTAPALERGVDDLRAAVVETHAARDELAARGPEALRARPRAATAALARARRREARGGALAGALAQLGLGAASVAAAMAAPASTSPELAAVAVLAPLALGETVLALPAAAAAVVRGRRARARLAGLEAPAPPAREPEHPVSAPGVGDLHLRGVTAGWGARPALRDLDLDLPAGHRLGVTGASGSGKSTLAAVLLRLLDPRAGTVTLGGVDAAAVPGDVWRRRVALVGEHDHVFATTLREDLRFAAPGATDAELVAVLRRVRLGAWFDGLPDGLDTWLDAGSVSGGERRRLAAARALLVDPAVLVLDEPTEGLDPATARALVADLLDAAGETQRSGARPSSSGRTVVLLAHRGEGLDLVDEVRHLEHGALRARETERSGARPVSPEVQAKSPAA</sequence>